<dbReference type="EMBL" id="CP042185">
    <property type="protein sequence ID" value="QDS68041.1"/>
    <property type="molecule type" value="Genomic_DNA"/>
</dbReference>
<keyword evidence="4" id="KW-1185">Reference proteome</keyword>
<feature type="transmembrane region" description="Helical" evidence="2">
    <location>
        <begin position="190"/>
        <end position="212"/>
    </location>
</feature>
<sequence>MSLVQHVTAFEGADWEPEAVEDDDTSFLLPLSRQISHTSQRAGSIRHRRTSISYDPVIATEHEIKKKAPRPAYKIPAGKRLAQVIIGVISCTLGSGIVFGFAALKPILVDRQAYRDLCTEEELDQHLVICYKQDLKLNFAFTIASITTNISALIVGAILDRYGPRLCGVISSLLLLLGGLCMAFEDGLPFDAIIAGHFLLALGGTFIFVPSFQLSNAFPRFQGLVLALITGAFDASAAVFLIFRIIYEKTRHHFTVEQFFLIYLTVPLFVFVTQMYIMPGKSYENRYELQEDAEKAKDVEQDVHDSDDELEDSEVWRVRTLRAEDRQRVRAEIRNLLGNAEEQAQHEQGLIEKRMKSQAWGALHGLSAWQQIKTPWFFLITLFTVLQMARMNLFIATVWTQYRYLLNSIEAADRINNFFDVALPIAGVAAVPFIGSILDSFSVAVILGLVVVLSTAIGILGILPSLWGGYTNVVLFCLFRPLYYSAMSDYAVKVFGLATFGTIYGTIVCVSGLFTFGQTALQAVTHDVFSNNPTPVNLIITALVLLVGAVMVTYVAVAGKRVQEEIFEEEERRSQYITTPQLTPRLGPTFVNGSPMLGPTYGTMRTAPNRGTLDRPSVANLRMLSAVQEERGDSLRI</sequence>
<feature type="transmembrane region" description="Helical" evidence="2">
    <location>
        <begin position="224"/>
        <end position="247"/>
    </location>
</feature>
<dbReference type="GO" id="GO:0000329">
    <property type="term" value="C:fungal-type vacuole membrane"/>
    <property type="evidence" value="ECO:0007669"/>
    <property type="project" value="TreeGrafter"/>
</dbReference>
<keyword evidence="2" id="KW-0472">Membrane</keyword>
<evidence type="ECO:0008006" key="5">
    <source>
        <dbReference type="Google" id="ProtNLM"/>
    </source>
</evidence>
<dbReference type="SUPFAM" id="SSF103473">
    <property type="entry name" value="MFS general substrate transporter"/>
    <property type="match status" value="1"/>
</dbReference>
<dbReference type="PANTHER" id="PTHR20772">
    <property type="entry name" value="PROTEIN FMP42"/>
    <property type="match status" value="1"/>
</dbReference>
<evidence type="ECO:0000256" key="2">
    <source>
        <dbReference type="SAM" id="Phobius"/>
    </source>
</evidence>
<dbReference type="STRING" id="50376.A0A517KXD2"/>
<dbReference type="Pfam" id="PF07690">
    <property type="entry name" value="MFS_1"/>
    <property type="match status" value="1"/>
</dbReference>
<dbReference type="AlphaFoldDB" id="A0A517KXD2"/>
<feature type="transmembrane region" description="Helical" evidence="2">
    <location>
        <begin position="84"/>
        <end position="104"/>
    </location>
</feature>
<dbReference type="InterPro" id="IPR052599">
    <property type="entry name" value="SLC43A_AATransporter"/>
</dbReference>
<proteinExistence type="predicted"/>
<accession>A0A517KXD2</accession>
<protein>
    <recommendedName>
        <fullName evidence="5">Major facilitator superfamily (MFS) profile domain-containing protein</fullName>
    </recommendedName>
</protein>
<dbReference type="InterPro" id="IPR036259">
    <property type="entry name" value="MFS_trans_sf"/>
</dbReference>
<feature type="transmembrane region" description="Helical" evidence="2">
    <location>
        <begin position="494"/>
        <end position="516"/>
    </location>
</feature>
<evidence type="ECO:0000313" key="4">
    <source>
        <dbReference type="Proteomes" id="UP000316270"/>
    </source>
</evidence>
<dbReference type="GO" id="GO:0022857">
    <property type="term" value="F:transmembrane transporter activity"/>
    <property type="evidence" value="ECO:0007669"/>
    <property type="project" value="InterPro"/>
</dbReference>
<dbReference type="Proteomes" id="UP000316270">
    <property type="component" value="Chromosome 1"/>
</dbReference>
<evidence type="ECO:0000313" key="3">
    <source>
        <dbReference type="EMBL" id="QDS68041.1"/>
    </source>
</evidence>
<feature type="transmembrane region" description="Helical" evidence="2">
    <location>
        <begin position="166"/>
        <end position="184"/>
    </location>
</feature>
<feature type="transmembrane region" description="Helical" evidence="2">
    <location>
        <begin position="415"/>
        <end position="434"/>
    </location>
</feature>
<dbReference type="Gene3D" id="1.20.1250.20">
    <property type="entry name" value="MFS general substrate transporter like domains"/>
    <property type="match status" value="1"/>
</dbReference>
<keyword evidence="2" id="KW-1133">Transmembrane helix</keyword>
<feature type="transmembrane region" description="Helical" evidence="2">
    <location>
        <begin position="441"/>
        <end position="463"/>
    </location>
</feature>
<keyword evidence="2" id="KW-0812">Transmembrane</keyword>
<feature type="transmembrane region" description="Helical" evidence="2">
    <location>
        <begin position="376"/>
        <end position="395"/>
    </location>
</feature>
<dbReference type="InterPro" id="IPR011701">
    <property type="entry name" value="MFS"/>
</dbReference>
<name>A0A517KXD2_9PEZI</name>
<comment type="subcellular location">
    <subcellularLocation>
        <location evidence="1">Membrane</location>
        <topology evidence="1">Multi-pass membrane protein</topology>
    </subcellularLocation>
</comment>
<evidence type="ECO:0000256" key="1">
    <source>
        <dbReference type="ARBA" id="ARBA00004141"/>
    </source>
</evidence>
<reference evidence="3 4" key="1">
    <citation type="submission" date="2019-07" db="EMBL/GenBank/DDBJ databases">
        <title>Finished genome of Venturia effusa.</title>
        <authorList>
            <person name="Young C.A."/>
            <person name="Cox M.P."/>
            <person name="Ganley A.R.D."/>
            <person name="David W.J."/>
        </authorList>
    </citation>
    <scope>NUCLEOTIDE SEQUENCE [LARGE SCALE GENOMIC DNA]</scope>
    <source>
        <strain evidence="4">albino</strain>
    </source>
</reference>
<dbReference type="OrthoDB" id="330047at2759"/>
<gene>
    <name evidence="3" type="ORF">FKW77_009679</name>
</gene>
<organism evidence="3 4">
    <name type="scientific">Venturia effusa</name>
    <dbReference type="NCBI Taxonomy" id="50376"/>
    <lineage>
        <taxon>Eukaryota</taxon>
        <taxon>Fungi</taxon>
        <taxon>Dikarya</taxon>
        <taxon>Ascomycota</taxon>
        <taxon>Pezizomycotina</taxon>
        <taxon>Dothideomycetes</taxon>
        <taxon>Pleosporomycetidae</taxon>
        <taxon>Venturiales</taxon>
        <taxon>Venturiaceae</taxon>
        <taxon>Venturia</taxon>
    </lineage>
</organism>
<feature type="transmembrane region" description="Helical" evidence="2">
    <location>
        <begin position="139"/>
        <end position="159"/>
    </location>
</feature>
<feature type="transmembrane region" description="Helical" evidence="2">
    <location>
        <begin position="259"/>
        <end position="277"/>
    </location>
</feature>
<feature type="transmembrane region" description="Helical" evidence="2">
    <location>
        <begin position="536"/>
        <end position="557"/>
    </location>
</feature>
<dbReference type="PANTHER" id="PTHR20772:SF4">
    <property type="entry name" value="HYPOTHETICAL AMINO ACID TRANSPORTER (EUROFUNG)"/>
    <property type="match status" value="1"/>
</dbReference>